<dbReference type="AlphaFoldDB" id="A0A9Q1RFT1"/>
<gene>
    <name evidence="2" type="ORF">K7X08_024965</name>
</gene>
<name>A0A9Q1RFT1_9SOLA</name>
<dbReference type="EMBL" id="JAJAGQ010000009">
    <property type="protein sequence ID" value="KAJ8554287.1"/>
    <property type="molecule type" value="Genomic_DNA"/>
</dbReference>
<dbReference type="OrthoDB" id="1735671at2759"/>
<evidence type="ECO:0000256" key="1">
    <source>
        <dbReference type="SAM" id="Coils"/>
    </source>
</evidence>
<feature type="coiled-coil region" evidence="1">
    <location>
        <begin position="70"/>
        <end position="109"/>
    </location>
</feature>
<dbReference type="PANTHER" id="PTHR47747:SF2">
    <property type="entry name" value="RIBONUCLEASE P PROTEIN SUBUNIT P38-LIKE PROTEIN"/>
    <property type="match status" value="1"/>
</dbReference>
<comment type="caution">
    <text evidence="2">The sequence shown here is derived from an EMBL/GenBank/DDBJ whole genome shotgun (WGS) entry which is preliminary data.</text>
</comment>
<keyword evidence="3" id="KW-1185">Reference proteome</keyword>
<evidence type="ECO:0000313" key="2">
    <source>
        <dbReference type="EMBL" id="KAJ8554287.1"/>
    </source>
</evidence>
<accession>A0A9Q1RFT1</accession>
<keyword evidence="1" id="KW-0175">Coiled coil</keyword>
<feature type="coiled-coil region" evidence="1">
    <location>
        <begin position="137"/>
        <end position="171"/>
    </location>
</feature>
<dbReference type="PANTHER" id="PTHR47747">
    <property type="entry name" value="RIBONUCLEASE P PROTEIN SUBUNIT P38-LIKE PROTEIN"/>
    <property type="match status" value="1"/>
</dbReference>
<reference evidence="3" key="1">
    <citation type="journal article" date="2023" name="Proc. Natl. Acad. Sci. U.S.A.">
        <title>Genomic and structural basis for evolution of tropane alkaloid biosynthesis.</title>
        <authorList>
            <person name="Wanga Y.-J."/>
            <person name="Taina T."/>
            <person name="Yua J.-Y."/>
            <person name="Lia J."/>
            <person name="Xua B."/>
            <person name="Chenc J."/>
            <person name="D'Auriad J.C."/>
            <person name="Huanga J.-P."/>
            <person name="Huanga S.-X."/>
        </authorList>
    </citation>
    <scope>NUCLEOTIDE SEQUENCE [LARGE SCALE GENOMIC DNA]</scope>
    <source>
        <strain evidence="3">cv. KIB-2019</strain>
    </source>
</reference>
<protein>
    <submittedName>
        <fullName evidence="2">Uncharacterized protein</fullName>
    </submittedName>
</protein>
<dbReference type="Proteomes" id="UP001152561">
    <property type="component" value="Unassembled WGS sequence"/>
</dbReference>
<proteinExistence type="predicted"/>
<organism evidence="2 3">
    <name type="scientific">Anisodus acutangulus</name>
    <dbReference type="NCBI Taxonomy" id="402998"/>
    <lineage>
        <taxon>Eukaryota</taxon>
        <taxon>Viridiplantae</taxon>
        <taxon>Streptophyta</taxon>
        <taxon>Embryophyta</taxon>
        <taxon>Tracheophyta</taxon>
        <taxon>Spermatophyta</taxon>
        <taxon>Magnoliopsida</taxon>
        <taxon>eudicotyledons</taxon>
        <taxon>Gunneridae</taxon>
        <taxon>Pentapetalae</taxon>
        <taxon>asterids</taxon>
        <taxon>lamiids</taxon>
        <taxon>Solanales</taxon>
        <taxon>Solanaceae</taxon>
        <taxon>Solanoideae</taxon>
        <taxon>Hyoscyameae</taxon>
        <taxon>Anisodus</taxon>
    </lineage>
</organism>
<sequence length="191" mass="21571">MDENGVSSSCLIIPEGRNESLCPIFFGVSCAFVALGLLPETEKCDDNLLEVKNKMLQGNAQLLGLLVWRVQREEASNEKSELLLKLANAEKKVEELKSLRREDAKANEKVRKDAIIADLNSKLEESKVMLESKDKIIEDEGQTRHDLEEKLKKAEALAEELRNNVKSDAQRHSNEISKHKTAFIELVSNQR</sequence>
<evidence type="ECO:0000313" key="3">
    <source>
        <dbReference type="Proteomes" id="UP001152561"/>
    </source>
</evidence>